<evidence type="ECO:0000313" key="1">
    <source>
        <dbReference type="EMBL" id="OWZ10852.1"/>
    </source>
</evidence>
<accession>A0A225VZT7</accession>
<keyword evidence="2" id="KW-1185">Reference proteome</keyword>
<gene>
    <name evidence="1" type="ORF">PHMEG_00016218</name>
</gene>
<dbReference type="AlphaFoldDB" id="A0A225VZT7"/>
<name>A0A225VZT7_9STRA</name>
<dbReference type="STRING" id="4795.A0A225VZT7"/>
<sequence>MHFNFFRVKFAKAKSNIAHQRSVAMPTFYSCMTPLGSFLSMVLSDSLALTMEAVALRIASGSFIYLVFHELSEENASRETNAFEKLGLFSIGISGMAVLAAWT</sequence>
<dbReference type="Proteomes" id="UP000198211">
    <property type="component" value="Unassembled WGS sequence"/>
</dbReference>
<proteinExistence type="predicted"/>
<organism evidence="1 2">
    <name type="scientific">Phytophthora megakarya</name>
    <dbReference type="NCBI Taxonomy" id="4795"/>
    <lineage>
        <taxon>Eukaryota</taxon>
        <taxon>Sar</taxon>
        <taxon>Stramenopiles</taxon>
        <taxon>Oomycota</taxon>
        <taxon>Peronosporomycetes</taxon>
        <taxon>Peronosporales</taxon>
        <taxon>Peronosporaceae</taxon>
        <taxon>Phytophthora</taxon>
    </lineage>
</organism>
<dbReference type="EMBL" id="NBNE01002307">
    <property type="protein sequence ID" value="OWZ10852.1"/>
    <property type="molecule type" value="Genomic_DNA"/>
</dbReference>
<comment type="caution">
    <text evidence="1">The sequence shown here is derived from an EMBL/GenBank/DDBJ whole genome shotgun (WGS) entry which is preliminary data.</text>
</comment>
<evidence type="ECO:0000313" key="2">
    <source>
        <dbReference type="Proteomes" id="UP000198211"/>
    </source>
</evidence>
<reference evidence="2" key="1">
    <citation type="submission" date="2017-03" db="EMBL/GenBank/DDBJ databases">
        <title>Phytopthora megakarya and P. palmivora, two closely related causual agents of cacao black pod achieved similar genome size and gene model numbers by different mechanisms.</title>
        <authorList>
            <person name="Ali S."/>
            <person name="Shao J."/>
            <person name="Larry D.J."/>
            <person name="Kronmiller B."/>
            <person name="Shen D."/>
            <person name="Strem M.D."/>
            <person name="Melnick R.L."/>
            <person name="Guiltinan M.J."/>
            <person name="Tyler B.M."/>
            <person name="Meinhardt L.W."/>
            <person name="Bailey B.A."/>
        </authorList>
    </citation>
    <scope>NUCLEOTIDE SEQUENCE [LARGE SCALE GENOMIC DNA]</scope>
    <source>
        <strain evidence="2">zdho120</strain>
    </source>
</reference>
<protein>
    <submittedName>
        <fullName evidence="1">Zinc (Zn2)-Iron (Fe2) Permease</fullName>
    </submittedName>
</protein>
<dbReference type="OrthoDB" id="448280at2759"/>